<keyword evidence="2" id="KW-1185">Reference proteome</keyword>
<name>A0A4C1VQD6_EUMVA</name>
<evidence type="ECO:0000313" key="1">
    <source>
        <dbReference type="EMBL" id="GBP41336.1"/>
    </source>
</evidence>
<dbReference type="Proteomes" id="UP000299102">
    <property type="component" value="Unassembled WGS sequence"/>
</dbReference>
<sequence length="137" mass="15084">MSYRTFRPQRYIYPSKSAKIKQGASGSESKAKLKQGLSITSKGNKVGELVTLEAVNDHKNDDINTTVKETKSARGTSAISSDSLDNEENIIRAAISLYEAPIIRGIFSDVEILNKCMTDIVSEINDKPPHLPHSMCE</sequence>
<evidence type="ECO:0000313" key="2">
    <source>
        <dbReference type="Proteomes" id="UP000299102"/>
    </source>
</evidence>
<reference evidence="1 2" key="1">
    <citation type="journal article" date="2019" name="Commun. Biol.">
        <title>The bagworm genome reveals a unique fibroin gene that provides high tensile strength.</title>
        <authorList>
            <person name="Kono N."/>
            <person name="Nakamura H."/>
            <person name="Ohtoshi R."/>
            <person name="Tomita M."/>
            <person name="Numata K."/>
            <person name="Arakawa K."/>
        </authorList>
    </citation>
    <scope>NUCLEOTIDE SEQUENCE [LARGE SCALE GENOMIC DNA]</scope>
</reference>
<gene>
    <name evidence="1" type="ORF">EVAR_25174_1</name>
</gene>
<proteinExistence type="predicted"/>
<dbReference type="AlphaFoldDB" id="A0A4C1VQD6"/>
<comment type="caution">
    <text evidence="1">The sequence shown here is derived from an EMBL/GenBank/DDBJ whole genome shotgun (WGS) entry which is preliminary data.</text>
</comment>
<organism evidence="1 2">
    <name type="scientific">Eumeta variegata</name>
    <name type="common">Bagworm moth</name>
    <name type="synonym">Eumeta japonica</name>
    <dbReference type="NCBI Taxonomy" id="151549"/>
    <lineage>
        <taxon>Eukaryota</taxon>
        <taxon>Metazoa</taxon>
        <taxon>Ecdysozoa</taxon>
        <taxon>Arthropoda</taxon>
        <taxon>Hexapoda</taxon>
        <taxon>Insecta</taxon>
        <taxon>Pterygota</taxon>
        <taxon>Neoptera</taxon>
        <taxon>Endopterygota</taxon>
        <taxon>Lepidoptera</taxon>
        <taxon>Glossata</taxon>
        <taxon>Ditrysia</taxon>
        <taxon>Tineoidea</taxon>
        <taxon>Psychidae</taxon>
        <taxon>Oiketicinae</taxon>
        <taxon>Eumeta</taxon>
    </lineage>
</organism>
<dbReference type="EMBL" id="BGZK01000397">
    <property type="protein sequence ID" value="GBP41336.1"/>
    <property type="molecule type" value="Genomic_DNA"/>
</dbReference>
<accession>A0A4C1VQD6</accession>
<protein>
    <submittedName>
        <fullName evidence="1">Uncharacterized protein</fullName>
    </submittedName>
</protein>